<dbReference type="InterPro" id="IPR036291">
    <property type="entry name" value="NAD(P)-bd_dom_sf"/>
</dbReference>
<evidence type="ECO:0000313" key="1">
    <source>
        <dbReference type="EMBL" id="TFC20082.1"/>
    </source>
</evidence>
<dbReference type="PANTHER" id="PTHR13812:SF19">
    <property type="entry name" value="KETIMINE REDUCTASE MU-CRYSTALLIN"/>
    <property type="match status" value="1"/>
</dbReference>
<reference evidence="1 2" key="1">
    <citation type="submission" date="2019-03" db="EMBL/GenBank/DDBJ databases">
        <title>Genomics of glacier-inhabiting Cryobacterium strains.</title>
        <authorList>
            <person name="Liu Q."/>
            <person name="Xin Y.-H."/>
        </authorList>
    </citation>
    <scope>NUCLEOTIDE SEQUENCE [LARGE SCALE GENOMIC DNA]</scope>
    <source>
        <strain evidence="1 2">MDT1-3</strain>
    </source>
</reference>
<dbReference type="InterPro" id="IPR003462">
    <property type="entry name" value="ODC_Mu_crystall"/>
</dbReference>
<evidence type="ECO:0000313" key="2">
    <source>
        <dbReference type="Proteomes" id="UP000298412"/>
    </source>
</evidence>
<dbReference type="OrthoDB" id="4311033at2"/>
<sequence>MPIPIGGFRIRQSGQAAHVGTAADVRDAQLIVCATTARTPLFDGALVPVDSCTLAVGSHEPDARELPSVLLARAQIVVEDPSVALRERGDVLIPIVEGVIDAGSLVPLRSIVTGETAVDLGRPRAFTSSGMSWEDLVVATAVFRARP</sequence>
<dbReference type="Proteomes" id="UP000298412">
    <property type="component" value="Unassembled WGS sequence"/>
</dbReference>
<proteinExistence type="predicted"/>
<dbReference type="AlphaFoldDB" id="A0A4R8X007"/>
<organism evidence="1 2">
    <name type="scientific">Cryobacterium algoritolerans</name>
    <dbReference type="NCBI Taxonomy" id="1259184"/>
    <lineage>
        <taxon>Bacteria</taxon>
        <taxon>Bacillati</taxon>
        <taxon>Actinomycetota</taxon>
        <taxon>Actinomycetes</taxon>
        <taxon>Micrococcales</taxon>
        <taxon>Microbacteriaceae</taxon>
        <taxon>Cryobacterium</taxon>
    </lineage>
</organism>
<name>A0A4R8X007_9MICO</name>
<dbReference type="RefSeq" id="WP_134564864.1">
    <property type="nucleotide sequence ID" value="NZ_SOFP01000009.1"/>
</dbReference>
<dbReference type="Pfam" id="PF02423">
    <property type="entry name" value="OCD_Mu_crystall"/>
    <property type="match status" value="1"/>
</dbReference>
<dbReference type="Gene3D" id="3.40.50.720">
    <property type="entry name" value="NAD(P)-binding Rossmann-like Domain"/>
    <property type="match status" value="1"/>
</dbReference>
<dbReference type="GO" id="GO:0005737">
    <property type="term" value="C:cytoplasm"/>
    <property type="evidence" value="ECO:0007669"/>
    <property type="project" value="TreeGrafter"/>
</dbReference>
<dbReference type="InterPro" id="IPR023401">
    <property type="entry name" value="ODC_N"/>
</dbReference>
<protein>
    <recommendedName>
        <fullName evidence="3">Ornithine cyclodeaminase family protein</fullName>
    </recommendedName>
</protein>
<accession>A0A4R8X007</accession>
<dbReference type="EMBL" id="SOFP01000009">
    <property type="protein sequence ID" value="TFC20082.1"/>
    <property type="molecule type" value="Genomic_DNA"/>
</dbReference>
<dbReference type="Gene3D" id="3.30.1780.10">
    <property type="entry name" value="ornithine cyclodeaminase, domain 1"/>
    <property type="match status" value="1"/>
</dbReference>
<gene>
    <name evidence="1" type="ORF">E3O19_01575</name>
</gene>
<dbReference type="PANTHER" id="PTHR13812">
    <property type="entry name" value="KETIMINE REDUCTASE MU-CRYSTALLIN"/>
    <property type="match status" value="1"/>
</dbReference>
<evidence type="ECO:0008006" key="3">
    <source>
        <dbReference type="Google" id="ProtNLM"/>
    </source>
</evidence>
<keyword evidence="2" id="KW-1185">Reference proteome</keyword>
<dbReference type="SUPFAM" id="SSF51735">
    <property type="entry name" value="NAD(P)-binding Rossmann-fold domains"/>
    <property type="match status" value="1"/>
</dbReference>
<comment type="caution">
    <text evidence="1">The sequence shown here is derived from an EMBL/GenBank/DDBJ whole genome shotgun (WGS) entry which is preliminary data.</text>
</comment>